<accession>A0A1P9WS37</accession>
<evidence type="ECO:0000259" key="7">
    <source>
        <dbReference type="PROSITE" id="PS51352"/>
    </source>
</evidence>
<evidence type="ECO:0000259" key="6">
    <source>
        <dbReference type="PROSITE" id="PS50206"/>
    </source>
</evidence>
<dbReference type="SUPFAM" id="SSF52821">
    <property type="entry name" value="Rhodanese/Cell cycle control phosphatase"/>
    <property type="match status" value="1"/>
</dbReference>
<dbReference type="InterPro" id="IPR013766">
    <property type="entry name" value="Thioredoxin_domain"/>
</dbReference>
<proteinExistence type="predicted"/>
<dbReference type="SMART" id="SM00450">
    <property type="entry name" value="RHOD"/>
    <property type="match status" value="1"/>
</dbReference>
<dbReference type="SUPFAM" id="SSF52833">
    <property type="entry name" value="Thioredoxin-like"/>
    <property type="match status" value="1"/>
</dbReference>
<organism evidence="8 9">
    <name type="scientific">Spirosoma montaniterrae</name>
    <dbReference type="NCBI Taxonomy" id="1178516"/>
    <lineage>
        <taxon>Bacteria</taxon>
        <taxon>Pseudomonadati</taxon>
        <taxon>Bacteroidota</taxon>
        <taxon>Cytophagia</taxon>
        <taxon>Cytophagales</taxon>
        <taxon>Cytophagaceae</taxon>
        <taxon>Spirosoma</taxon>
    </lineage>
</organism>
<dbReference type="EMBL" id="CP014263">
    <property type="protein sequence ID" value="AQG78196.1"/>
    <property type="molecule type" value="Genomic_DNA"/>
</dbReference>
<evidence type="ECO:0000313" key="8">
    <source>
        <dbReference type="EMBL" id="AQG78196.1"/>
    </source>
</evidence>
<dbReference type="CDD" id="cd02947">
    <property type="entry name" value="TRX_family"/>
    <property type="match status" value="1"/>
</dbReference>
<dbReference type="InterPro" id="IPR017937">
    <property type="entry name" value="Thioredoxin_CS"/>
</dbReference>
<name>A0A1P9WS37_9BACT</name>
<keyword evidence="4" id="KW-0676">Redox-active center</keyword>
<evidence type="ECO:0000256" key="5">
    <source>
        <dbReference type="SAM" id="SignalP"/>
    </source>
</evidence>
<feature type="signal peptide" evidence="5">
    <location>
        <begin position="1"/>
        <end position="18"/>
    </location>
</feature>
<gene>
    <name evidence="8" type="ORF">AWR27_01840</name>
</gene>
<evidence type="ECO:0000256" key="1">
    <source>
        <dbReference type="ARBA" id="ARBA00022448"/>
    </source>
</evidence>
<dbReference type="Gene3D" id="3.40.250.10">
    <property type="entry name" value="Rhodanese-like domain"/>
    <property type="match status" value="1"/>
</dbReference>
<dbReference type="Gene3D" id="3.40.30.10">
    <property type="entry name" value="Glutaredoxin"/>
    <property type="match status" value="1"/>
</dbReference>
<keyword evidence="9" id="KW-1185">Reference proteome</keyword>
<dbReference type="CDD" id="cd00158">
    <property type="entry name" value="RHOD"/>
    <property type="match status" value="1"/>
</dbReference>
<evidence type="ECO:0000256" key="3">
    <source>
        <dbReference type="ARBA" id="ARBA00023157"/>
    </source>
</evidence>
<dbReference type="InterPro" id="IPR001763">
    <property type="entry name" value="Rhodanese-like_dom"/>
</dbReference>
<dbReference type="Pfam" id="PF00085">
    <property type="entry name" value="Thioredoxin"/>
    <property type="match status" value="1"/>
</dbReference>
<dbReference type="PANTHER" id="PTHR45663:SF11">
    <property type="entry name" value="GEO12009P1"/>
    <property type="match status" value="1"/>
</dbReference>
<evidence type="ECO:0000256" key="4">
    <source>
        <dbReference type="ARBA" id="ARBA00023284"/>
    </source>
</evidence>
<dbReference type="Pfam" id="PF00581">
    <property type="entry name" value="Rhodanese"/>
    <property type="match status" value="1"/>
</dbReference>
<feature type="domain" description="Rhodanese" evidence="6">
    <location>
        <begin position="32"/>
        <end position="122"/>
    </location>
</feature>
<dbReference type="Proteomes" id="UP000187941">
    <property type="component" value="Chromosome"/>
</dbReference>
<dbReference type="InterPro" id="IPR036249">
    <property type="entry name" value="Thioredoxin-like_sf"/>
</dbReference>
<evidence type="ECO:0000313" key="9">
    <source>
        <dbReference type="Proteomes" id="UP000187941"/>
    </source>
</evidence>
<dbReference type="AlphaFoldDB" id="A0A1P9WS37"/>
<evidence type="ECO:0000256" key="2">
    <source>
        <dbReference type="ARBA" id="ARBA00022982"/>
    </source>
</evidence>
<keyword evidence="1" id="KW-0813">Transport</keyword>
<keyword evidence="5" id="KW-0732">Signal</keyword>
<dbReference type="RefSeq" id="WP_077129617.1">
    <property type="nucleotide sequence ID" value="NZ_CP014263.1"/>
</dbReference>
<dbReference type="InterPro" id="IPR036873">
    <property type="entry name" value="Rhodanese-like_dom_sf"/>
</dbReference>
<dbReference type="OrthoDB" id="9808735at2"/>
<dbReference type="GO" id="GO:0005737">
    <property type="term" value="C:cytoplasm"/>
    <property type="evidence" value="ECO:0007669"/>
    <property type="project" value="TreeGrafter"/>
</dbReference>
<dbReference type="KEGG" id="smon:AWR27_01840"/>
<sequence length="233" mass="25402">MKKILIAILALTTASATAQSLAPDAFEQQLKQSPTAQLIDVRTPGEFGGGHLRGAQNIDFRQAAFAQTISGLDKTKPVFVYCLSGGRSAEAAKLMREQGFAAVYELAGGYLKWTTKLKPVEGVKINPSAKAISPDELKQTVANNRLVLVDFYAPWCAPCQKMMPIMEQLQTQYAGKLLVVKADADASKALMQTQQVDEIPTLLLFKNGQLTQRLIGLQTAAFLTELIEKETSR</sequence>
<dbReference type="PROSITE" id="PS00194">
    <property type="entry name" value="THIOREDOXIN_1"/>
    <property type="match status" value="1"/>
</dbReference>
<dbReference type="PANTHER" id="PTHR45663">
    <property type="entry name" value="GEO12009P1"/>
    <property type="match status" value="1"/>
</dbReference>
<dbReference type="STRING" id="1178516.AWR27_01840"/>
<protein>
    <submittedName>
        <fullName evidence="8">Thioredoxin 1</fullName>
    </submittedName>
</protein>
<reference evidence="8 9" key="1">
    <citation type="submission" date="2016-01" db="EMBL/GenBank/DDBJ databases">
        <authorList>
            <person name="Oliw E.H."/>
        </authorList>
    </citation>
    <scope>NUCLEOTIDE SEQUENCE [LARGE SCALE GENOMIC DNA]</scope>
    <source>
        <strain evidence="8 9">DY10</strain>
    </source>
</reference>
<keyword evidence="3" id="KW-1015">Disulfide bond</keyword>
<dbReference type="PROSITE" id="PS50206">
    <property type="entry name" value="RHODANESE_3"/>
    <property type="match status" value="1"/>
</dbReference>
<dbReference type="PROSITE" id="PS51352">
    <property type="entry name" value="THIOREDOXIN_2"/>
    <property type="match status" value="1"/>
</dbReference>
<dbReference type="GO" id="GO:0015035">
    <property type="term" value="F:protein-disulfide reductase activity"/>
    <property type="evidence" value="ECO:0007669"/>
    <property type="project" value="TreeGrafter"/>
</dbReference>
<keyword evidence="2" id="KW-0249">Electron transport</keyword>
<dbReference type="PRINTS" id="PR00421">
    <property type="entry name" value="THIOREDOXIN"/>
</dbReference>
<feature type="domain" description="Thioredoxin" evidence="7">
    <location>
        <begin position="83"/>
        <end position="232"/>
    </location>
</feature>
<feature type="chain" id="PRO_5013156881" evidence="5">
    <location>
        <begin position="19"/>
        <end position="233"/>
    </location>
</feature>